<reference evidence="1 2" key="1">
    <citation type="submission" date="2017-02" db="EMBL/GenBank/DDBJ databases">
        <authorList>
            <person name="Peterson S.W."/>
        </authorList>
    </citation>
    <scope>NUCLEOTIDE SEQUENCE [LARGE SCALE GENOMIC DNA]</scope>
    <source>
        <strain evidence="1 2">DSM 25262</strain>
    </source>
</reference>
<dbReference type="RefSeq" id="WP_079685884.1">
    <property type="nucleotide sequence ID" value="NZ_FUZU01000001.1"/>
</dbReference>
<proteinExistence type="predicted"/>
<dbReference type="OrthoDB" id="1223455at2"/>
<dbReference type="AlphaFoldDB" id="A0A1T5JPY3"/>
<keyword evidence="2" id="KW-1185">Reference proteome</keyword>
<gene>
    <name evidence="1" type="ORF">SAMN05660236_1341</name>
</gene>
<protein>
    <submittedName>
        <fullName evidence="1">Uncharacterized protein</fullName>
    </submittedName>
</protein>
<dbReference type="Proteomes" id="UP000190961">
    <property type="component" value="Unassembled WGS sequence"/>
</dbReference>
<evidence type="ECO:0000313" key="1">
    <source>
        <dbReference type="EMBL" id="SKC53424.1"/>
    </source>
</evidence>
<dbReference type="STRING" id="688867.SAMN05660236_1341"/>
<evidence type="ECO:0000313" key="2">
    <source>
        <dbReference type="Proteomes" id="UP000190961"/>
    </source>
</evidence>
<name>A0A1T5JPY3_9BACT</name>
<accession>A0A1T5JPY3</accession>
<sequence length="705" mass="72741">MIIQDNGCYERYSIEIINSGDTATASAGQSIWNIQNIGSGVGIYSGKTGHTALFKTLVAGSNIDITSTDNTIVISSSGGTSSNINAANGLTKVGDNIVLGGTLTGNTTIDGDGNQFVMFGLNIFDIAADQLSIAGGTTQESVITTTDNSLSVQAKESITLGTTDFPSSFIVDANTELNADTSFNINTPLVNINALNTNVSGNSLNIYTTGNTIISGGAGFQGAKYNQNYASNFVPRSIPDVGFVTGFTNYIITNSNQFTISNQHKNTSIYFTNTGTTSVYIPDTVDSGLTFTSIRTAGAGIVTHIATGTSSLNSIGNNYSIEVENCASTWQYIGDSEWYGFGALGAQSTGGTSSLTANNGLTKVGSNVRLGGTLTGNTLIDCNSNYDFSLNNGRFININAYSGISISDGYSNSIVIDVSGINIGNFNLPATIYSMNGGSLQMTDASVSLTSNTGITIVGDTVQITGASNTFLQAGNQIKTNSNSVEFNIVTDFNIYNSTTNNFLSQSAAGTSINLDEPNGGVFSVNNSGTIFSIDQSGNTQLNLGSDATNDIYSRNSLGLLQRIAAGTGDTVLMMNSGATTHIYSKITSNNIAANAVTTTAINNSAVTIAKLANSAGGTRIIGRSANSAGVLGEIAATTDGQSLRRVGGVLGFGNASTVSFTVGTLPSAATAGQMIYVSDESGGAVIAFSDGSNWRRVTDRAIVS</sequence>
<dbReference type="EMBL" id="FUZU01000001">
    <property type="protein sequence ID" value="SKC53424.1"/>
    <property type="molecule type" value="Genomic_DNA"/>
</dbReference>
<organism evidence="1 2">
    <name type="scientific">Ohtaekwangia koreensis</name>
    <dbReference type="NCBI Taxonomy" id="688867"/>
    <lineage>
        <taxon>Bacteria</taxon>
        <taxon>Pseudomonadati</taxon>
        <taxon>Bacteroidota</taxon>
        <taxon>Cytophagia</taxon>
        <taxon>Cytophagales</taxon>
        <taxon>Fulvivirgaceae</taxon>
        <taxon>Ohtaekwangia</taxon>
    </lineage>
</organism>